<gene>
    <name evidence="1" type="ORF">C3B64_12345</name>
</gene>
<evidence type="ECO:0000313" key="2">
    <source>
        <dbReference type="Proteomes" id="UP000238070"/>
    </source>
</evidence>
<organism evidence="1 2">
    <name type="scientific">Clostridium botulinum</name>
    <dbReference type="NCBI Taxonomy" id="1491"/>
    <lineage>
        <taxon>Bacteria</taxon>
        <taxon>Bacillati</taxon>
        <taxon>Bacillota</taxon>
        <taxon>Clostridia</taxon>
        <taxon>Eubacteriales</taxon>
        <taxon>Clostridiaceae</taxon>
        <taxon>Clostridium</taxon>
    </lineage>
</organism>
<sequence>MTQDQELEIGDNQNKKSNIDISDDIEKDINIDVHINNNTYSTITHNSNISINYYNIENGEKTDKIDNSGRTLKKYTVYLLDDYISQIDELKKQLGSDDTKLAQEAYELLLKQYKKE</sequence>
<dbReference type="AlphaFoldDB" id="A0AAU8YYL4"/>
<reference evidence="1 2" key="1">
    <citation type="submission" date="2018-01" db="EMBL/GenBank/DDBJ databases">
        <title>Genetic Diversity of Clostridium botulinum in seafood.</title>
        <authorList>
            <person name="Athira V."/>
            <person name="Arun Jyothi P.V."/>
            <person name="Lalitha K.V."/>
            <person name="Joseph T.C."/>
        </authorList>
    </citation>
    <scope>NUCLEOTIDE SEQUENCE [LARGE SCALE GENOMIC DNA]</scope>
    <source>
        <strain evidence="1 2">Mfbjulcb5</strain>
    </source>
</reference>
<protein>
    <submittedName>
        <fullName evidence="1">Uncharacterized protein</fullName>
    </submittedName>
</protein>
<proteinExistence type="predicted"/>
<dbReference type="EMBL" id="CP027776">
    <property type="protein sequence ID" value="AVP65000.1"/>
    <property type="molecule type" value="Genomic_DNA"/>
</dbReference>
<evidence type="ECO:0000313" key="1">
    <source>
        <dbReference type="EMBL" id="AVP65000.1"/>
    </source>
</evidence>
<accession>A0AAU8YYL4</accession>
<dbReference type="Proteomes" id="UP000238070">
    <property type="component" value="Chromosome"/>
</dbReference>
<name>A0AAU8YYL4_CLOBO</name>